<dbReference type="Gene3D" id="1.10.287.110">
    <property type="entry name" value="DnaJ domain"/>
    <property type="match status" value="1"/>
</dbReference>
<dbReference type="Proteomes" id="UP000886653">
    <property type="component" value="Unassembled WGS sequence"/>
</dbReference>
<dbReference type="PRINTS" id="PR00625">
    <property type="entry name" value="JDOMAIN"/>
</dbReference>
<dbReference type="GO" id="GO:0005634">
    <property type="term" value="C:nucleus"/>
    <property type="evidence" value="ECO:0007669"/>
    <property type="project" value="TreeGrafter"/>
</dbReference>
<dbReference type="GO" id="GO:0051082">
    <property type="term" value="F:unfolded protein binding"/>
    <property type="evidence" value="ECO:0007669"/>
    <property type="project" value="TreeGrafter"/>
</dbReference>
<protein>
    <recommendedName>
        <fullName evidence="2">J domain-containing protein</fullName>
    </recommendedName>
</protein>
<dbReference type="PANTHER" id="PTHR43948">
    <property type="entry name" value="DNAJ HOMOLOG SUBFAMILY B"/>
    <property type="match status" value="1"/>
</dbReference>
<evidence type="ECO:0000256" key="1">
    <source>
        <dbReference type="SAM" id="MobiDB-lite"/>
    </source>
</evidence>
<feature type="domain" description="J" evidence="2">
    <location>
        <begin position="3"/>
        <end position="62"/>
    </location>
</feature>
<evidence type="ECO:0000313" key="4">
    <source>
        <dbReference type="Proteomes" id="UP000886653"/>
    </source>
</evidence>
<accession>A0A9P6NMV3</accession>
<reference evidence="3" key="1">
    <citation type="submission" date="2013-11" db="EMBL/GenBank/DDBJ databases">
        <title>Genome sequence of the fusiform rust pathogen reveals effectors for host alternation and coevolution with pine.</title>
        <authorList>
            <consortium name="DOE Joint Genome Institute"/>
            <person name="Smith K."/>
            <person name="Pendleton A."/>
            <person name="Kubisiak T."/>
            <person name="Anderson C."/>
            <person name="Salamov A."/>
            <person name="Aerts A."/>
            <person name="Riley R."/>
            <person name="Clum A."/>
            <person name="Lindquist E."/>
            <person name="Ence D."/>
            <person name="Campbell M."/>
            <person name="Kronenberg Z."/>
            <person name="Feau N."/>
            <person name="Dhillon B."/>
            <person name="Hamelin R."/>
            <person name="Burleigh J."/>
            <person name="Smith J."/>
            <person name="Yandell M."/>
            <person name="Nelson C."/>
            <person name="Grigoriev I."/>
            <person name="Davis J."/>
        </authorList>
    </citation>
    <scope>NUCLEOTIDE SEQUENCE</scope>
    <source>
        <strain evidence="3">G11</strain>
    </source>
</reference>
<dbReference type="InterPro" id="IPR036869">
    <property type="entry name" value="J_dom_sf"/>
</dbReference>
<sequence length="575" mass="62953">MDDPYSILNVYPDCTYDEAKAAYRKAALMHHPDRHPPARKAEAERRFRILANAFQQVCHELGHPIEPPEIVPSAPPPAPPGAKLSAVTNHQNGSSLARINGDTRSTVRVEDGFSYEPDVIEPTPARRGACAPRDELIRNRELDHLEEQSPYDEADLDPRPNYTHACPPPNAYAQDHHSALGRAPSNAYSHDQPRRGYREGVGRSGGGNYERPSADKARYDEYPAPRRSVSSQYPAGQRRSSFSQSGQDWPGRRDLVELDPRPYGRGPERIRSHTNRPQHDLYDLKPSRRRDGFGGADEWDSAFGMPADDFFGGGRSDPFGSTGGKMAELGLGFDKLMTSAMEGLNLSGPGPGALDNIGTNPNCMMRVRQSKTVMGQNEDGSWTGQKLDKQMRVGNGRMEINENGQDIRISSEGAGGGRSMRNGNGRGHGEDWDPPPAYEGDEDELVDDDRHRPHPDDYNPQPHRRLAGPLLDRYGPDRMDREPRSRPLEQSGSGSVTRARPTPTRGYLDDGPAHSGYGGGGNVGGARGYLDDGPSGYGGGGGGGLTRTPSLSKPRSNHPEGRSMVRRPEGPVVRR</sequence>
<dbReference type="OrthoDB" id="10250354at2759"/>
<dbReference type="InterPro" id="IPR001623">
    <property type="entry name" value="DnaJ_domain"/>
</dbReference>
<proteinExistence type="predicted"/>
<dbReference type="PROSITE" id="PS50076">
    <property type="entry name" value="DNAJ_2"/>
    <property type="match status" value="1"/>
</dbReference>
<dbReference type="GO" id="GO:0044183">
    <property type="term" value="F:protein folding chaperone"/>
    <property type="evidence" value="ECO:0007669"/>
    <property type="project" value="TreeGrafter"/>
</dbReference>
<evidence type="ECO:0000259" key="2">
    <source>
        <dbReference type="PROSITE" id="PS50076"/>
    </source>
</evidence>
<feature type="region of interest" description="Disordered" evidence="1">
    <location>
        <begin position="140"/>
        <end position="292"/>
    </location>
</feature>
<feature type="compositionally biased region" description="Basic and acidic residues" evidence="1">
    <location>
        <begin position="474"/>
        <end position="487"/>
    </location>
</feature>
<feature type="compositionally biased region" description="Low complexity" evidence="1">
    <location>
        <begin position="236"/>
        <end position="247"/>
    </location>
</feature>
<dbReference type="EMBL" id="MU167233">
    <property type="protein sequence ID" value="KAG0148829.1"/>
    <property type="molecule type" value="Genomic_DNA"/>
</dbReference>
<gene>
    <name evidence="3" type="ORF">CROQUDRAFT_669695</name>
</gene>
<feature type="compositionally biased region" description="Basic and acidic residues" evidence="1">
    <location>
        <begin position="191"/>
        <end position="201"/>
    </location>
</feature>
<organism evidence="3 4">
    <name type="scientific">Cronartium quercuum f. sp. fusiforme G11</name>
    <dbReference type="NCBI Taxonomy" id="708437"/>
    <lineage>
        <taxon>Eukaryota</taxon>
        <taxon>Fungi</taxon>
        <taxon>Dikarya</taxon>
        <taxon>Basidiomycota</taxon>
        <taxon>Pucciniomycotina</taxon>
        <taxon>Pucciniomycetes</taxon>
        <taxon>Pucciniales</taxon>
        <taxon>Coleosporiaceae</taxon>
        <taxon>Cronartium</taxon>
    </lineage>
</organism>
<dbReference type="CDD" id="cd06257">
    <property type="entry name" value="DnaJ"/>
    <property type="match status" value="1"/>
</dbReference>
<dbReference type="SMART" id="SM00271">
    <property type="entry name" value="DnaJ"/>
    <property type="match status" value="1"/>
</dbReference>
<feature type="compositionally biased region" description="Basic and acidic residues" evidence="1">
    <location>
        <begin position="250"/>
        <end position="292"/>
    </location>
</feature>
<feature type="compositionally biased region" description="Basic and acidic residues" evidence="1">
    <location>
        <begin position="448"/>
        <end position="457"/>
    </location>
</feature>
<dbReference type="GO" id="GO:0005737">
    <property type="term" value="C:cytoplasm"/>
    <property type="evidence" value="ECO:0007669"/>
    <property type="project" value="TreeGrafter"/>
</dbReference>
<evidence type="ECO:0000313" key="3">
    <source>
        <dbReference type="EMBL" id="KAG0148829.1"/>
    </source>
</evidence>
<keyword evidence="4" id="KW-1185">Reference proteome</keyword>
<dbReference type="SUPFAM" id="SSF46565">
    <property type="entry name" value="Chaperone J-domain"/>
    <property type="match status" value="1"/>
</dbReference>
<dbReference type="PANTHER" id="PTHR43948:SF23">
    <property type="entry name" value="DNAJ DOMAIN PROTEIN (AFU_ORTHOLOGUE AFUA_1G15460)"/>
    <property type="match status" value="1"/>
</dbReference>
<dbReference type="GO" id="GO:0051087">
    <property type="term" value="F:protein-folding chaperone binding"/>
    <property type="evidence" value="ECO:0007669"/>
    <property type="project" value="TreeGrafter"/>
</dbReference>
<feature type="compositionally biased region" description="Basic and acidic residues" evidence="1">
    <location>
        <begin position="557"/>
        <end position="569"/>
    </location>
</feature>
<feature type="region of interest" description="Disordered" evidence="1">
    <location>
        <begin position="398"/>
        <end position="575"/>
    </location>
</feature>
<dbReference type="AlphaFoldDB" id="A0A9P6NMV3"/>
<feature type="compositionally biased region" description="Gly residues" evidence="1">
    <location>
        <begin position="516"/>
        <end position="527"/>
    </location>
</feature>
<comment type="caution">
    <text evidence="3">The sequence shown here is derived from an EMBL/GenBank/DDBJ whole genome shotgun (WGS) entry which is preliminary data.</text>
</comment>
<feature type="compositionally biased region" description="Basic and acidic residues" evidence="1">
    <location>
        <begin position="212"/>
        <end position="224"/>
    </location>
</feature>
<dbReference type="Pfam" id="PF00226">
    <property type="entry name" value="DnaJ"/>
    <property type="match status" value="1"/>
</dbReference>
<name>A0A9P6NMV3_9BASI</name>
<feature type="compositionally biased region" description="Gly residues" evidence="1">
    <location>
        <begin position="535"/>
        <end position="545"/>
    </location>
</feature>